<evidence type="ECO:0000313" key="3">
    <source>
        <dbReference type="Proteomes" id="UP001596067"/>
    </source>
</evidence>
<dbReference type="EMBL" id="JBHSOD010000072">
    <property type="protein sequence ID" value="MFC5890103.1"/>
    <property type="molecule type" value="Genomic_DNA"/>
</dbReference>
<name>A0ABW1F768_9ACTN</name>
<dbReference type="Proteomes" id="UP001596067">
    <property type="component" value="Unassembled WGS sequence"/>
</dbReference>
<evidence type="ECO:0008006" key="4">
    <source>
        <dbReference type="Google" id="ProtNLM"/>
    </source>
</evidence>
<accession>A0ABW1F768</accession>
<organism evidence="2 3">
    <name type="scientific">Kitasatospora aburaviensis</name>
    <dbReference type="NCBI Taxonomy" id="67265"/>
    <lineage>
        <taxon>Bacteria</taxon>
        <taxon>Bacillati</taxon>
        <taxon>Actinomycetota</taxon>
        <taxon>Actinomycetes</taxon>
        <taxon>Kitasatosporales</taxon>
        <taxon>Streptomycetaceae</taxon>
        <taxon>Kitasatospora</taxon>
    </lineage>
</organism>
<evidence type="ECO:0000256" key="1">
    <source>
        <dbReference type="SAM" id="MobiDB-lite"/>
    </source>
</evidence>
<sequence>MKRDDNAPEAATLRQQVAAMTQDDPNAHAVVTVYKSGQFGEHHAVVVAVESDVPFSEKDRAEALDEMNDGSANAPGIQVSHGEVKDADPGPLGGVMKCKVTFTKTESTDAAGNNLFTATSCAWLDGNTYVTVSESDGMTGLNIAKAADNARQFRAQAETRR</sequence>
<keyword evidence="3" id="KW-1185">Reference proteome</keyword>
<comment type="caution">
    <text evidence="2">The sequence shown here is derived from an EMBL/GenBank/DDBJ whole genome shotgun (WGS) entry which is preliminary data.</text>
</comment>
<protein>
    <recommendedName>
        <fullName evidence="4">Lipoprotein</fullName>
    </recommendedName>
</protein>
<gene>
    <name evidence="2" type="ORF">ACFP0N_34595</name>
</gene>
<reference evidence="3" key="1">
    <citation type="journal article" date="2019" name="Int. J. Syst. Evol. Microbiol.">
        <title>The Global Catalogue of Microorganisms (GCM) 10K type strain sequencing project: providing services to taxonomists for standard genome sequencing and annotation.</title>
        <authorList>
            <consortium name="The Broad Institute Genomics Platform"/>
            <consortium name="The Broad Institute Genome Sequencing Center for Infectious Disease"/>
            <person name="Wu L."/>
            <person name="Ma J."/>
        </authorList>
    </citation>
    <scope>NUCLEOTIDE SEQUENCE [LARGE SCALE GENOMIC DNA]</scope>
    <source>
        <strain evidence="3">CGMCC 4.1469</strain>
    </source>
</reference>
<dbReference type="RefSeq" id="WP_313761945.1">
    <property type="nucleotide sequence ID" value="NZ_JBHSOD010000072.1"/>
</dbReference>
<evidence type="ECO:0000313" key="2">
    <source>
        <dbReference type="EMBL" id="MFC5890103.1"/>
    </source>
</evidence>
<proteinExistence type="predicted"/>
<feature type="region of interest" description="Disordered" evidence="1">
    <location>
        <begin position="67"/>
        <end position="88"/>
    </location>
</feature>